<dbReference type="InterPro" id="IPR050173">
    <property type="entry name" value="ABC_transporter_C-like"/>
</dbReference>
<evidence type="ECO:0000256" key="2">
    <source>
        <dbReference type="ARBA" id="ARBA00022840"/>
    </source>
</evidence>
<dbReference type="AlphaFoldDB" id="A0A2P5F8F9"/>
<dbReference type="GO" id="GO:0005524">
    <property type="term" value="F:ATP binding"/>
    <property type="evidence" value="ECO:0007669"/>
    <property type="project" value="UniProtKB-KW"/>
</dbReference>
<proteinExistence type="predicted"/>
<dbReference type="STRING" id="63057.A0A2P5F8F9"/>
<keyword evidence="1" id="KW-0547">Nucleotide-binding</keyword>
<dbReference type="InterPro" id="IPR027417">
    <property type="entry name" value="P-loop_NTPase"/>
</dbReference>
<sequence length="276" mass="31402">MESFGSSKQVMSSFFSDFYSLLMYPSTNFLVKPVFLRGFSGSLHLVLLLLLFISWVCQKFKVGSREDSKERSKNTRNGWSDERLVTLLDLAIRTIAWGAVSLYLHAQFSNSGQSKLPFLLRVWWGFYLFVSCYCLVIDFVLYKKHISLPIQSLVSDVVSVTSGLFFIYVGFFRKKEGEDTLFEEPLLNGNITSVDSDVVSNKSTGDATQTLRQHFFDCTVITIAHRITSVLDSDMVLLLSHGLIEEFDTPTRLLEDKTSSFAQLVAEYTMRSNSEF</sequence>
<dbReference type="GO" id="GO:0016787">
    <property type="term" value="F:hydrolase activity"/>
    <property type="evidence" value="ECO:0007669"/>
    <property type="project" value="UniProtKB-KW"/>
</dbReference>
<dbReference type="GO" id="GO:0042626">
    <property type="term" value="F:ATPase-coupled transmembrane transporter activity"/>
    <property type="evidence" value="ECO:0007669"/>
    <property type="project" value="TreeGrafter"/>
</dbReference>
<evidence type="ECO:0000313" key="5">
    <source>
        <dbReference type="Proteomes" id="UP000237000"/>
    </source>
</evidence>
<keyword evidence="5" id="KW-1185">Reference proteome</keyword>
<dbReference type="InParanoid" id="A0A2P5F8F9"/>
<feature type="transmembrane region" description="Helical" evidence="3">
    <location>
        <begin position="43"/>
        <end position="63"/>
    </location>
</feature>
<keyword evidence="3" id="KW-0812">Transmembrane</keyword>
<accession>A0A2P5F8F9</accession>
<gene>
    <name evidence="4" type="ORF">TorRG33x02_101190</name>
</gene>
<dbReference type="OrthoDB" id="6500128at2759"/>
<dbReference type="GO" id="GO:0016020">
    <property type="term" value="C:membrane"/>
    <property type="evidence" value="ECO:0007669"/>
    <property type="project" value="TreeGrafter"/>
</dbReference>
<evidence type="ECO:0000313" key="4">
    <source>
        <dbReference type="EMBL" id="PON94080.1"/>
    </source>
</evidence>
<comment type="caution">
    <text evidence="4">The sequence shown here is derived from an EMBL/GenBank/DDBJ whole genome shotgun (WGS) entry which is preliminary data.</text>
</comment>
<protein>
    <submittedName>
        <fullName evidence="4">P-loop containing nucleoside triphosphate hydrolase</fullName>
    </submittedName>
</protein>
<organism evidence="4 5">
    <name type="scientific">Trema orientale</name>
    <name type="common">Charcoal tree</name>
    <name type="synonym">Celtis orientalis</name>
    <dbReference type="NCBI Taxonomy" id="63057"/>
    <lineage>
        <taxon>Eukaryota</taxon>
        <taxon>Viridiplantae</taxon>
        <taxon>Streptophyta</taxon>
        <taxon>Embryophyta</taxon>
        <taxon>Tracheophyta</taxon>
        <taxon>Spermatophyta</taxon>
        <taxon>Magnoliopsida</taxon>
        <taxon>eudicotyledons</taxon>
        <taxon>Gunneridae</taxon>
        <taxon>Pentapetalae</taxon>
        <taxon>rosids</taxon>
        <taxon>fabids</taxon>
        <taxon>Rosales</taxon>
        <taxon>Cannabaceae</taxon>
        <taxon>Trema</taxon>
    </lineage>
</organism>
<keyword evidence="3" id="KW-0472">Membrane</keyword>
<evidence type="ECO:0000256" key="3">
    <source>
        <dbReference type="SAM" id="Phobius"/>
    </source>
</evidence>
<keyword evidence="2" id="KW-0067">ATP-binding</keyword>
<feature type="transmembrane region" description="Helical" evidence="3">
    <location>
        <begin position="153"/>
        <end position="172"/>
    </location>
</feature>
<dbReference type="Gene3D" id="3.40.50.300">
    <property type="entry name" value="P-loop containing nucleotide triphosphate hydrolases"/>
    <property type="match status" value="1"/>
</dbReference>
<evidence type="ECO:0000256" key="1">
    <source>
        <dbReference type="ARBA" id="ARBA00022741"/>
    </source>
</evidence>
<keyword evidence="3" id="KW-1133">Transmembrane helix</keyword>
<feature type="transmembrane region" description="Helical" evidence="3">
    <location>
        <begin position="124"/>
        <end position="141"/>
    </location>
</feature>
<dbReference type="PANTHER" id="PTHR24223">
    <property type="entry name" value="ATP-BINDING CASSETTE SUB-FAMILY C"/>
    <property type="match status" value="1"/>
</dbReference>
<reference evidence="5" key="1">
    <citation type="submission" date="2016-06" db="EMBL/GenBank/DDBJ databases">
        <title>Parallel loss of symbiosis genes in relatives of nitrogen-fixing non-legume Parasponia.</title>
        <authorList>
            <person name="Van Velzen R."/>
            <person name="Holmer R."/>
            <person name="Bu F."/>
            <person name="Rutten L."/>
            <person name="Van Zeijl A."/>
            <person name="Liu W."/>
            <person name="Santuari L."/>
            <person name="Cao Q."/>
            <person name="Sharma T."/>
            <person name="Shen D."/>
            <person name="Roswanjaya Y."/>
            <person name="Wardhani T."/>
            <person name="Kalhor M.S."/>
            <person name="Jansen J."/>
            <person name="Van den Hoogen J."/>
            <person name="Gungor B."/>
            <person name="Hartog M."/>
            <person name="Hontelez J."/>
            <person name="Verver J."/>
            <person name="Yang W.-C."/>
            <person name="Schijlen E."/>
            <person name="Repin R."/>
            <person name="Schilthuizen M."/>
            <person name="Schranz E."/>
            <person name="Heidstra R."/>
            <person name="Miyata K."/>
            <person name="Fedorova E."/>
            <person name="Kohlen W."/>
            <person name="Bisseling T."/>
            <person name="Smit S."/>
            <person name="Geurts R."/>
        </authorList>
    </citation>
    <scope>NUCLEOTIDE SEQUENCE [LARGE SCALE GENOMIC DNA]</scope>
    <source>
        <strain evidence="5">cv. RG33-2</strain>
    </source>
</reference>
<dbReference type="SUPFAM" id="SSF52540">
    <property type="entry name" value="P-loop containing nucleoside triphosphate hydrolases"/>
    <property type="match status" value="1"/>
</dbReference>
<dbReference type="PANTHER" id="PTHR24223:SF181">
    <property type="entry name" value="ABC TRANSPORTER C FAMILY MEMBER 3"/>
    <property type="match status" value="1"/>
</dbReference>
<dbReference type="Proteomes" id="UP000237000">
    <property type="component" value="Unassembled WGS sequence"/>
</dbReference>
<name>A0A2P5F8F9_TREOI</name>
<keyword evidence="4" id="KW-0378">Hydrolase</keyword>
<dbReference type="EMBL" id="JXTC01000054">
    <property type="protein sequence ID" value="PON94080.1"/>
    <property type="molecule type" value="Genomic_DNA"/>
</dbReference>